<dbReference type="PANTHER" id="PTHR33908">
    <property type="entry name" value="MANNOSYLTRANSFERASE YKCB-RELATED"/>
    <property type="match status" value="1"/>
</dbReference>
<keyword evidence="4" id="KW-0808">Transferase</keyword>
<feature type="transmembrane region" description="Helical" evidence="8">
    <location>
        <begin position="362"/>
        <end position="380"/>
    </location>
</feature>
<accession>A0A0G1T2Q9</accession>
<dbReference type="EMBL" id="LCOK01000034">
    <property type="protein sequence ID" value="KKU76054.1"/>
    <property type="molecule type" value="Genomic_DNA"/>
</dbReference>
<evidence type="ECO:0000256" key="1">
    <source>
        <dbReference type="ARBA" id="ARBA00004651"/>
    </source>
</evidence>
<evidence type="ECO:0000313" key="10">
    <source>
        <dbReference type="EMBL" id="KKU76054.1"/>
    </source>
</evidence>
<evidence type="ECO:0000256" key="6">
    <source>
        <dbReference type="ARBA" id="ARBA00022989"/>
    </source>
</evidence>
<comment type="subcellular location">
    <subcellularLocation>
        <location evidence="1">Cell membrane</location>
        <topology evidence="1">Multi-pass membrane protein</topology>
    </subcellularLocation>
</comment>
<dbReference type="AlphaFoldDB" id="A0A0G1T2Q9"/>
<evidence type="ECO:0000256" key="7">
    <source>
        <dbReference type="ARBA" id="ARBA00023136"/>
    </source>
</evidence>
<dbReference type="GO" id="GO:0016763">
    <property type="term" value="F:pentosyltransferase activity"/>
    <property type="evidence" value="ECO:0007669"/>
    <property type="project" value="TreeGrafter"/>
</dbReference>
<feature type="transmembrane region" description="Helical" evidence="8">
    <location>
        <begin position="92"/>
        <end position="113"/>
    </location>
</feature>
<feature type="transmembrane region" description="Helical" evidence="8">
    <location>
        <begin position="180"/>
        <end position="203"/>
    </location>
</feature>
<evidence type="ECO:0000256" key="3">
    <source>
        <dbReference type="ARBA" id="ARBA00022676"/>
    </source>
</evidence>
<feature type="transmembrane region" description="Helical" evidence="8">
    <location>
        <begin position="209"/>
        <end position="228"/>
    </location>
</feature>
<name>A0A0G1T2Q9_9BACT</name>
<evidence type="ECO:0000256" key="5">
    <source>
        <dbReference type="ARBA" id="ARBA00022692"/>
    </source>
</evidence>
<evidence type="ECO:0000256" key="4">
    <source>
        <dbReference type="ARBA" id="ARBA00022679"/>
    </source>
</evidence>
<keyword evidence="5 8" id="KW-0812">Transmembrane</keyword>
<organism evidence="10 11">
    <name type="scientific">Candidatus Giovannonibacteria bacterium GW2011_GWB1_47_6b</name>
    <dbReference type="NCBI Taxonomy" id="1618655"/>
    <lineage>
        <taxon>Bacteria</taxon>
        <taxon>Candidatus Giovannoniibacteriota</taxon>
    </lineage>
</organism>
<reference evidence="10 11" key="1">
    <citation type="journal article" date="2015" name="Nature">
        <title>rRNA introns, odd ribosomes, and small enigmatic genomes across a large radiation of phyla.</title>
        <authorList>
            <person name="Brown C.T."/>
            <person name="Hug L.A."/>
            <person name="Thomas B.C."/>
            <person name="Sharon I."/>
            <person name="Castelle C.J."/>
            <person name="Singh A."/>
            <person name="Wilkins M.J."/>
            <person name="Williams K.H."/>
            <person name="Banfield J.F."/>
        </authorList>
    </citation>
    <scope>NUCLEOTIDE SEQUENCE [LARGE SCALE GENOMIC DNA]</scope>
</reference>
<sequence length="460" mass="52863">MHMRSRTILVLILAGIFFTSLAFSFYYRISPTTDAKAYTRIARNLAAGLGYIEHYENAGDPLRDDAIVRVGPGYEFFLAGIYWFLGGENWSVIWAVQAILRVLTAFFIFKLSLLLLGDEREGRSVGILAALIFAVFPDFIVVGGMLLAETFLMFFLIIATYYSIKLLNTGKTSYAIFASFFWGVASLTRPTAIPAVLLLAVLLAHRKRWKLAFVSLVFTILFIGGWSLRNSFLYGRPLFTTTAGSYALWIGNNADATGGYDKTPQIQELVSKEHSVELSQKAFRDYFAFIIHRPFKFIELQFRKTALYFSLLRPMGFWLYLNGKPIDRLITIGLSGAFTVLLFVFGVAGAWRYFRENIREKYFLLGAVLLQPVVVIPTYVETRYRYPFYLFLVFFAAYAVWLLWNKKITPKIILWVFILFLVVSAIDFLYSGDVFIGRFNDIRRESFSSQMRYYREHVKS</sequence>
<feature type="transmembrane region" description="Helical" evidence="8">
    <location>
        <begin position="329"/>
        <end position="350"/>
    </location>
</feature>
<evidence type="ECO:0000256" key="8">
    <source>
        <dbReference type="SAM" id="Phobius"/>
    </source>
</evidence>
<evidence type="ECO:0000259" key="9">
    <source>
        <dbReference type="Pfam" id="PF13231"/>
    </source>
</evidence>
<dbReference type="Proteomes" id="UP000034682">
    <property type="component" value="Unassembled WGS sequence"/>
</dbReference>
<keyword evidence="3" id="KW-0328">Glycosyltransferase</keyword>
<feature type="domain" description="Glycosyltransferase RgtA/B/C/D-like" evidence="9">
    <location>
        <begin position="71"/>
        <end position="223"/>
    </location>
</feature>
<protein>
    <recommendedName>
        <fullName evidence="9">Glycosyltransferase RgtA/B/C/D-like domain-containing protein</fullName>
    </recommendedName>
</protein>
<dbReference type="InterPro" id="IPR050297">
    <property type="entry name" value="LipidA_mod_glycosyltrf_83"/>
</dbReference>
<dbReference type="InterPro" id="IPR038731">
    <property type="entry name" value="RgtA/B/C-like"/>
</dbReference>
<evidence type="ECO:0000313" key="11">
    <source>
        <dbReference type="Proteomes" id="UP000034682"/>
    </source>
</evidence>
<feature type="transmembrane region" description="Helical" evidence="8">
    <location>
        <begin position="125"/>
        <end position="145"/>
    </location>
</feature>
<feature type="transmembrane region" description="Helical" evidence="8">
    <location>
        <begin position="412"/>
        <end position="430"/>
    </location>
</feature>
<dbReference type="GO" id="GO:0005886">
    <property type="term" value="C:plasma membrane"/>
    <property type="evidence" value="ECO:0007669"/>
    <property type="project" value="UniProtKB-SubCell"/>
</dbReference>
<proteinExistence type="predicted"/>
<dbReference type="PANTHER" id="PTHR33908:SF11">
    <property type="entry name" value="MEMBRANE PROTEIN"/>
    <property type="match status" value="1"/>
</dbReference>
<evidence type="ECO:0000256" key="2">
    <source>
        <dbReference type="ARBA" id="ARBA00022475"/>
    </source>
</evidence>
<keyword evidence="7 8" id="KW-0472">Membrane</keyword>
<dbReference type="PATRIC" id="fig|1618655.3.peg.606"/>
<comment type="caution">
    <text evidence="10">The sequence shown here is derived from an EMBL/GenBank/DDBJ whole genome shotgun (WGS) entry which is preliminary data.</text>
</comment>
<keyword evidence="6 8" id="KW-1133">Transmembrane helix</keyword>
<feature type="transmembrane region" description="Helical" evidence="8">
    <location>
        <begin position="386"/>
        <end position="405"/>
    </location>
</feature>
<keyword evidence="2" id="KW-1003">Cell membrane</keyword>
<dbReference type="GO" id="GO:0009103">
    <property type="term" value="P:lipopolysaccharide biosynthetic process"/>
    <property type="evidence" value="ECO:0007669"/>
    <property type="project" value="UniProtKB-ARBA"/>
</dbReference>
<dbReference type="Pfam" id="PF13231">
    <property type="entry name" value="PMT_2"/>
    <property type="match status" value="1"/>
</dbReference>
<gene>
    <name evidence="10" type="ORF">UY02_C0034G0010</name>
</gene>